<dbReference type="EMBL" id="JARVCO010000003">
    <property type="protein sequence ID" value="MDZ8117724.1"/>
    <property type="molecule type" value="Genomic_DNA"/>
</dbReference>
<evidence type="ECO:0000256" key="1">
    <source>
        <dbReference type="SAM" id="MobiDB-lite"/>
    </source>
</evidence>
<evidence type="ECO:0000313" key="2">
    <source>
        <dbReference type="EMBL" id="MDZ8117724.1"/>
    </source>
</evidence>
<gene>
    <name evidence="2" type="ORF">P9H32_03725</name>
</gene>
<sequence length="84" mass="9207">MHHIEHSHSESFFSAPFATRFLPTAASGKLPAPDKKSLQGSKRRSTNKMLKTKPHHRPDTKKPAPETDAGKKVAHPSGVEPETS</sequence>
<reference evidence="2 3" key="1">
    <citation type="journal article" date="2024" name="Appl. Environ. Microbiol.">
        <title>Pontiella agarivorans sp. nov., a novel marine anaerobic bacterium capable of degrading macroalgal polysaccharides and fixing nitrogen.</title>
        <authorList>
            <person name="Liu N."/>
            <person name="Kivenson V."/>
            <person name="Peng X."/>
            <person name="Cui Z."/>
            <person name="Lankiewicz T.S."/>
            <person name="Gosselin K.M."/>
            <person name="English C.J."/>
            <person name="Blair E.M."/>
            <person name="O'Malley M.A."/>
            <person name="Valentine D.L."/>
        </authorList>
    </citation>
    <scope>NUCLEOTIDE SEQUENCE [LARGE SCALE GENOMIC DNA]</scope>
    <source>
        <strain evidence="2 3">NLcol2</strain>
    </source>
</reference>
<keyword evidence="3" id="KW-1185">Reference proteome</keyword>
<accession>A0ABU5MU22</accession>
<dbReference type="RefSeq" id="WP_322607527.1">
    <property type="nucleotide sequence ID" value="NZ_JARVCO010000003.1"/>
</dbReference>
<feature type="compositionally biased region" description="Basic and acidic residues" evidence="1">
    <location>
        <begin position="60"/>
        <end position="71"/>
    </location>
</feature>
<organism evidence="2 3">
    <name type="scientific">Pontiella agarivorans</name>
    <dbReference type="NCBI Taxonomy" id="3038953"/>
    <lineage>
        <taxon>Bacteria</taxon>
        <taxon>Pseudomonadati</taxon>
        <taxon>Kiritimatiellota</taxon>
        <taxon>Kiritimatiellia</taxon>
        <taxon>Kiritimatiellales</taxon>
        <taxon>Pontiellaceae</taxon>
        <taxon>Pontiella</taxon>
    </lineage>
</organism>
<feature type="compositionally biased region" description="Basic residues" evidence="1">
    <location>
        <begin position="41"/>
        <end position="59"/>
    </location>
</feature>
<proteinExistence type="predicted"/>
<evidence type="ECO:0000313" key="3">
    <source>
        <dbReference type="Proteomes" id="UP001290861"/>
    </source>
</evidence>
<name>A0ABU5MU22_9BACT</name>
<dbReference type="Proteomes" id="UP001290861">
    <property type="component" value="Unassembled WGS sequence"/>
</dbReference>
<comment type="caution">
    <text evidence="2">The sequence shown here is derived from an EMBL/GenBank/DDBJ whole genome shotgun (WGS) entry which is preliminary data.</text>
</comment>
<protein>
    <submittedName>
        <fullName evidence="2">Uncharacterized protein</fullName>
    </submittedName>
</protein>
<feature type="region of interest" description="Disordered" evidence="1">
    <location>
        <begin position="24"/>
        <end position="84"/>
    </location>
</feature>